<comment type="function">
    <text evidence="1 6">Required for the transposition of the insertion element.</text>
</comment>
<organism evidence="7 8">
    <name type="scientific">Clostridium perfringens</name>
    <dbReference type="NCBI Taxonomy" id="1502"/>
    <lineage>
        <taxon>Bacteria</taxon>
        <taxon>Bacillati</taxon>
        <taxon>Bacillota</taxon>
        <taxon>Clostridia</taxon>
        <taxon>Eubacteriales</taxon>
        <taxon>Clostridiaceae</taxon>
        <taxon>Clostridium</taxon>
    </lineage>
</organism>
<dbReference type="InterPro" id="IPR001207">
    <property type="entry name" value="Transposase_mutator"/>
</dbReference>
<evidence type="ECO:0000256" key="2">
    <source>
        <dbReference type="ARBA" id="ARBA00010961"/>
    </source>
</evidence>
<dbReference type="PANTHER" id="PTHR33217">
    <property type="entry name" value="TRANSPOSASE FOR INSERTION SEQUENCE ELEMENT IS1081"/>
    <property type="match status" value="1"/>
</dbReference>
<evidence type="ECO:0000313" key="8">
    <source>
        <dbReference type="Proteomes" id="UP001288778"/>
    </source>
</evidence>
<feature type="non-terminal residue" evidence="7">
    <location>
        <position position="121"/>
    </location>
</feature>
<dbReference type="GO" id="GO:0003677">
    <property type="term" value="F:DNA binding"/>
    <property type="evidence" value="ECO:0007669"/>
    <property type="project" value="UniProtKB-UniRule"/>
</dbReference>
<dbReference type="AlphaFoldDB" id="A0AAW9I2X1"/>
<evidence type="ECO:0000256" key="3">
    <source>
        <dbReference type="ARBA" id="ARBA00022578"/>
    </source>
</evidence>
<dbReference type="RefSeq" id="WP_322396027.1">
    <property type="nucleotide sequence ID" value="NZ_WNUI01000862.1"/>
</dbReference>
<protein>
    <recommendedName>
        <fullName evidence="6">Mutator family transposase</fullName>
    </recommendedName>
</protein>
<comment type="caution">
    <text evidence="7">The sequence shown here is derived from an EMBL/GenBank/DDBJ whole genome shotgun (WGS) entry which is preliminary data.</text>
</comment>
<proteinExistence type="inferred from homology"/>
<dbReference type="Proteomes" id="UP001288778">
    <property type="component" value="Unassembled WGS sequence"/>
</dbReference>
<evidence type="ECO:0000256" key="5">
    <source>
        <dbReference type="ARBA" id="ARBA00023172"/>
    </source>
</evidence>
<keyword evidence="5 6" id="KW-0233">DNA recombination</keyword>
<evidence type="ECO:0000313" key="7">
    <source>
        <dbReference type="EMBL" id="MDZ4910878.1"/>
    </source>
</evidence>
<keyword evidence="3 6" id="KW-0815">Transposition</keyword>
<dbReference type="GO" id="GO:0004803">
    <property type="term" value="F:transposase activity"/>
    <property type="evidence" value="ECO:0007669"/>
    <property type="project" value="UniProtKB-UniRule"/>
</dbReference>
<comment type="similarity">
    <text evidence="2 6">Belongs to the transposase mutator family.</text>
</comment>
<gene>
    <name evidence="7" type="ORF">GNF68_18135</name>
</gene>
<keyword evidence="4 6" id="KW-0238">DNA-binding</keyword>
<accession>A0AAW9I2X1</accession>
<evidence type="ECO:0000256" key="6">
    <source>
        <dbReference type="RuleBase" id="RU365089"/>
    </source>
</evidence>
<keyword evidence="6" id="KW-0814">Transposable element</keyword>
<evidence type="ECO:0000256" key="4">
    <source>
        <dbReference type="ARBA" id="ARBA00023125"/>
    </source>
</evidence>
<dbReference type="PANTHER" id="PTHR33217:SF8">
    <property type="entry name" value="MUTATOR FAMILY TRANSPOSASE"/>
    <property type="match status" value="1"/>
</dbReference>
<sequence length="121" mass="14419">YKDILGIWIGEAESAKFWSSVCNNLKNRGLKCVYRAVTEESAIQKLDILTEKWGDKYGIVTDSWYKNWDKLSTYFEYPFEIRRIIYTTNALEGFNRQLRKYTKNRTVIPTDDSQRNYLKLL</sequence>
<reference evidence="7" key="1">
    <citation type="submission" date="2019-11" db="EMBL/GenBank/DDBJ databases">
        <title>Characterization of Clostridium perfringens isolates from swine manure treated agricultural soils.</title>
        <authorList>
            <person name="Wushke S.T."/>
        </authorList>
    </citation>
    <scope>NUCLEOTIDE SEQUENCE</scope>
    <source>
        <strain evidence="7">X94</strain>
    </source>
</reference>
<name>A0AAW9I2X1_CLOPF</name>
<dbReference type="EMBL" id="WNUI01000862">
    <property type="protein sequence ID" value="MDZ4910878.1"/>
    <property type="molecule type" value="Genomic_DNA"/>
</dbReference>
<dbReference type="Pfam" id="PF00872">
    <property type="entry name" value="Transposase_mut"/>
    <property type="match status" value="1"/>
</dbReference>
<feature type="non-terminal residue" evidence="7">
    <location>
        <position position="1"/>
    </location>
</feature>
<evidence type="ECO:0000256" key="1">
    <source>
        <dbReference type="ARBA" id="ARBA00002190"/>
    </source>
</evidence>
<dbReference type="GO" id="GO:0006313">
    <property type="term" value="P:DNA transposition"/>
    <property type="evidence" value="ECO:0007669"/>
    <property type="project" value="UniProtKB-UniRule"/>
</dbReference>